<reference evidence="2 3" key="1">
    <citation type="submission" date="2020-08" db="EMBL/GenBank/DDBJ databases">
        <authorList>
            <person name="Koutsovoulos G."/>
            <person name="Danchin GJ E."/>
        </authorList>
    </citation>
    <scope>NUCLEOTIDE SEQUENCE [LARGE SCALE GENOMIC DNA]</scope>
</reference>
<proteinExistence type="predicted"/>
<protein>
    <submittedName>
        <fullName evidence="2">Uncharacterized protein</fullName>
    </submittedName>
</protein>
<evidence type="ECO:0000313" key="2">
    <source>
        <dbReference type="EMBL" id="CAD2181370.1"/>
    </source>
</evidence>
<organism evidence="2 3">
    <name type="scientific">Meloidogyne enterolobii</name>
    <name type="common">Root-knot nematode worm</name>
    <name type="synonym">Meloidogyne mayaguensis</name>
    <dbReference type="NCBI Taxonomy" id="390850"/>
    <lineage>
        <taxon>Eukaryota</taxon>
        <taxon>Metazoa</taxon>
        <taxon>Ecdysozoa</taxon>
        <taxon>Nematoda</taxon>
        <taxon>Chromadorea</taxon>
        <taxon>Rhabditida</taxon>
        <taxon>Tylenchina</taxon>
        <taxon>Tylenchomorpha</taxon>
        <taxon>Tylenchoidea</taxon>
        <taxon>Meloidogynidae</taxon>
        <taxon>Meloidogyninae</taxon>
        <taxon>Meloidogyne</taxon>
    </lineage>
</organism>
<keyword evidence="1" id="KW-0812">Transmembrane</keyword>
<sequence>MFNLNFEISLITWSGWSFVRNFLGAIFYFGYLLKQHSFDFRFMANFNQSHLHNFLSRELADSNNVVG</sequence>
<dbReference type="Proteomes" id="UP000580250">
    <property type="component" value="Unassembled WGS sequence"/>
</dbReference>
<keyword evidence="1" id="KW-1133">Transmembrane helix</keyword>
<dbReference type="EMBL" id="CAJEWN010000397">
    <property type="protein sequence ID" value="CAD2181370.1"/>
    <property type="molecule type" value="Genomic_DNA"/>
</dbReference>
<keyword evidence="1" id="KW-0472">Membrane</keyword>
<feature type="transmembrane region" description="Helical" evidence="1">
    <location>
        <begin position="13"/>
        <end position="33"/>
    </location>
</feature>
<name>A0A6V7W2K1_MELEN</name>
<evidence type="ECO:0000313" key="3">
    <source>
        <dbReference type="Proteomes" id="UP000580250"/>
    </source>
</evidence>
<accession>A0A6V7W2K1</accession>
<comment type="caution">
    <text evidence="2">The sequence shown here is derived from an EMBL/GenBank/DDBJ whole genome shotgun (WGS) entry which is preliminary data.</text>
</comment>
<dbReference type="AlphaFoldDB" id="A0A6V7W2K1"/>
<gene>
    <name evidence="2" type="ORF">MENT_LOCUS33510</name>
</gene>
<evidence type="ECO:0000256" key="1">
    <source>
        <dbReference type="SAM" id="Phobius"/>
    </source>
</evidence>